<comment type="caution">
    <text evidence="1">The sequence shown here is derived from an EMBL/GenBank/DDBJ whole genome shotgun (WGS) entry which is preliminary data.</text>
</comment>
<keyword evidence="2" id="KW-1185">Reference proteome</keyword>
<name>A0A812JB67_9DINO</name>
<dbReference type="Proteomes" id="UP000601435">
    <property type="component" value="Unassembled WGS sequence"/>
</dbReference>
<dbReference type="AlphaFoldDB" id="A0A812JB67"/>
<protein>
    <submittedName>
        <fullName evidence="1">Uncharacterized protein</fullName>
    </submittedName>
</protein>
<organism evidence="1 2">
    <name type="scientific">Symbiodinium necroappetens</name>
    <dbReference type="NCBI Taxonomy" id="1628268"/>
    <lineage>
        <taxon>Eukaryota</taxon>
        <taxon>Sar</taxon>
        <taxon>Alveolata</taxon>
        <taxon>Dinophyceae</taxon>
        <taxon>Suessiales</taxon>
        <taxon>Symbiodiniaceae</taxon>
        <taxon>Symbiodinium</taxon>
    </lineage>
</organism>
<sequence>MGWVPCEDPAFGSKAGQSPGFMCHMCHFAGEAADALGPLADDAACDIEIEICCGSVLLDNSILRSDVECSECSAADSAVHESVLSFVLADDDVEHPARLGLVPLQGSSELPLLLAT</sequence>
<reference evidence="1" key="1">
    <citation type="submission" date="2021-02" db="EMBL/GenBank/DDBJ databases">
        <authorList>
            <person name="Dougan E. K."/>
            <person name="Rhodes N."/>
            <person name="Thang M."/>
            <person name="Chan C."/>
        </authorList>
    </citation>
    <scope>NUCLEOTIDE SEQUENCE</scope>
</reference>
<gene>
    <name evidence="1" type="ORF">SNEC2469_LOCUS1525</name>
</gene>
<proteinExistence type="predicted"/>
<dbReference type="EMBL" id="CAJNJA010005862">
    <property type="protein sequence ID" value="CAE7200219.1"/>
    <property type="molecule type" value="Genomic_DNA"/>
</dbReference>
<evidence type="ECO:0000313" key="1">
    <source>
        <dbReference type="EMBL" id="CAE7200219.1"/>
    </source>
</evidence>
<evidence type="ECO:0000313" key="2">
    <source>
        <dbReference type="Proteomes" id="UP000601435"/>
    </source>
</evidence>
<accession>A0A812JB67</accession>